<dbReference type="EMBL" id="ARXV01000020">
    <property type="protein sequence ID" value="KGD63250.1"/>
    <property type="molecule type" value="Genomic_DNA"/>
</dbReference>
<dbReference type="OrthoDB" id="6079018at2"/>
<protein>
    <recommendedName>
        <fullName evidence="1">DUF7793 domain-containing protein</fullName>
    </recommendedName>
</protein>
<comment type="caution">
    <text evidence="2">The sequence shown here is derived from an EMBL/GenBank/DDBJ whole genome shotgun (WGS) entry which is preliminary data.</text>
</comment>
<name>A0A095UL58_9GAMM</name>
<evidence type="ECO:0000313" key="3">
    <source>
        <dbReference type="Proteomes" id="UP000029444"/>
    </source>
</evidence>
<evidence type="ECO:0000313" key="2">
    <source>
        <dbReference type="EMBL" id="KGD63250.1"/>
    </source>
</evidence>
<dbReference type="STRING" id="1177154.Y5S_03525"/>
<evidence type="ECO:0000259" key="1">
    <source>
        <dbReference type="Pfam" id="PF25056"/>
    </source>
</evidence>
<dbReference type="RefSeq" id="WP_035234960.1">
    <property type="nucleotide sequence ID" value="NZ_ARXV01000020.1"/>
</dbReference>
<proteinExistence type="predicted"/>
<sequence>MSAAVKVYQEDGFTMVDIKNGTMVDMALELSIYRQRHTLFGQHHQEKQLAIYFGRIEGLDFGASRYACGADFASITEAKVLVLESALNRTYANMMLQMNKPAFPVYTCTSIKLARALLREKHPRASV</sequence>
<reference evidence="2 3" key="1">
    <citation type="submission" date="2012-09" db="EMBL/GenBank/DDBJ databases">
        <title>Genome Sequence of alkane-degrading Bacterium Alcanivorax sp. 19-m-6.</title>
        <authorList>
            <person name="Lai Q."/>
            <person name="Shao Z."/>
        </authorList>
    </citation>
    <scope>NUCLEOTIDE SEQUENCE [LARGE SCALE GENOMIC DNA]</scope>
    <source>
        <strain evidence="2 3">19-m-6</strain>
    </source>
</reference>
<keyword evidence="3" id="KW-1185">Reference proteome</keyword>
<accession>A0A095UL58</accession>
<dbReference type="Pfam" id="PF25056">
    <property type="entry name" value="DUF7793"/>
    <property type="match status" value="1"/>
</dbReference>
<dbReference type="InterPro" id="IPR056695">
    <property type="entry name" value="DUF7793"/>
</dbReference>
<dbReference type="AlphaFoldDB" id="A0A095UL58"/>
<dbReference type="PATRIC" id="fig|1177154.3.peg.3533"/>
<feature type="domain" description="DUF7793" evidence="1">
    <location>
        <begin position="9"/>
        <end position="118"/>
    </location>
</feature>
<gene>
    <name evidence="2" type="ORF">Y5S_03525</name>
</gene>
<dbReference type="Proteomes" id="UP000029444">
    <property type="component" value="Unassembled WGS sequence"/>
</dbReference>
<organism evidence="2 3">
    <name type="scientific">Alcanivorax nanhaiticus</name>
    <dbReference type="NCBI Taxonomy" id="1177154"/>
    <lineage>
        <taxon>Bacteria</taxon>
        <taxon>Pseudomonadati</taxon>
        <taxon>Pseudomonadota</taxon>
        <taxon>Gammaproteobacteria</taxon>
        <taxon>Oceanospirillales</taxon>
        <taxon>Alcanivoracaceae</taxon>
        <taxon>Alcanivorax</taxon>
    </lineage>
</organism>